<dbReference type="AlphaFoldDB" id="A0A2K9BE14"/>
<dbReference type="EMBL" id="CP021558">
    <property type="protein sequence ID" value="AUE03261.1"/>
    <property type="molecule type" value="Genomic_DNA"/>
</dbReference>
<gene>
    <name evidence="2" type="ORF">BB215W447A_1245</name>
</gene>
<evidence type="ECO:0000313" key="2">
    <source>
        <dbReference type="EMBL" id="AUE03261.1"/>
    </source>
</evidence>
<feature type="region of interest" description="Disordered" evidence="1">
    <location>
        <begin position="1"/>
        <end position="52"/>
    </location>
</feature>
<sequence length="289" mass="33198">MTVDRNNRSHKPKGTPDGGRYEPKNTGGGADDVAAPGMDAATRPTVPGFDETKRRMDEWYGRLSDLEKSGDARDARRIRDWSAAFDRWQKSHRGEAGAFAARRGDFISSDREAAAFMLARRDLQRERDPEFGELDRRVDREIRRLEREPKPSKEHVDAIDAFERHRRRHPDEIRAYEEKRGKEISSTREAAAYMLARAGLLNESVERGNMLALADEKEWDALGERITETDGVRRYSRALADRYGLDPERERILMEDTDAHLGEEDDPGQAAREMDRRYRLAARLLGDID</sequence>
<proteinExistence type="predicted"/>
<name>A0A2K9BE14_BIFBR</name>
<reference evidence="2 3" key="1">
    <citation type="submission" date="2017-05" db="EMBL/GenBank/DDBJ databases">
        <title>Comparative genomics and methylome analysis of the gut commensal Bifidobacterium breve.</title>
        <authorList>
            <person name="Bottacini F."/>
            <person name="Morrissey R."/>
            <person name="Roberts R.J."/>
            <person name="James K."/>
            <person name="van Breen J."/>
            <person name="Egan M."/>
            <person name="Lambert J."/>
            <person name="van Limpt K."/>
            <person name="Stanton C."/>
            <person name="Knol J."/>
            <person name="O' Connell Motherway M."/>
            <person name="van Sinderen D."/>
        </authorList>
    </citation>
    <scope>NUCLEOTIDE SEQUENCE [LARGE SCALE GENOMIC DNA]</scope>
    <source>
        <strain evidence="2 3">215W447a</strain>
    </source>
</reference>
<organism evidence="2 3">
    <name type="scientific">Bifidobacterium breve</name>
    <dbReference type="NCBI Taxonomy" id="1685"/>
    <lineage>
        <taxon>Bacteria</taxon>
        <taxon>Bacillati</taxon>
        <taxon>Actinomycetota</taxon>
        <taxon>Actinomycetes</taxon>
        <taxon>Bifidobacteriales</taxon>
        <taxon>Bifidobacteriaceae</taxon>
        <taxon>Bifidobacterium</taxon>
    </lineage>
</organism>
<accession>A0A2K9BE14</accession>
<evidence type="ECO:0000313" key="3">
    <source>
        <dbReference type="Proteomes" id="UP000232491"/>
    </source>
</evidence>
<dbReference type="RefSeq" id="WP_106641531.1">
    <property type="nucleotide sequence ID" value="NZ_CP021558.1"/>
</dbReference>
<protein>
    <submittedName>
        <fullName evidence="2">Uncharacterized protein</fullName>
    </submittedName>
</protein>
<evidence type="ECO:0000256" key="1">
    <source>
        <dbReference type="SAM" id="MobiDB-lite"/>
    </source>
</evidence>
<dbReference type="Proteomes" id="UP000232491">
    <property type="component" value="Chromosome"/>
</dbReference>